<feature type="compositionally biased region" description="Basic and acidic residues" evidence="12">
    <location>
        <begin position="501"/>
        <end position="516"/>
    </location>
</feature>
<reference evidence="15" key="2">
    <citation type="journal article" date="2022" name="Microb. Genom.">
        <title>A chromosome-scale genome assembly of the tomato pathogen Cladosporium fulvum reveals a compartmentalized genome architecture and the presence of a dispensable chromosome.</title>
        <authorList>
            <person name="Zaccaron A.Z."/>
            <person name="Chen L.H."/>
            <person name="Samaras A."/>
            <person name="Stergiopoulos I."/>
        </authorList>
    </citation>
    <scope>NUCLEOTIDE SEQUENCE</scope>
    <source>
        <strain evidence="15">Race5_Kim</strain>
    </source>
</reference>
<dbReference type="AlphaFoldDB" id="A0A9Q8LEF3"/>
<evidence type="ECO:0000256" key="8">
    <source>
        <dbReference type="ARBA" id="ARBA00038459"/>
    </source>
</evidence>
<feature type="transmembrane region" description="Helical" evidence="13">
    <location>
        <begin position="419"/>
        <end position="441"/>
    </location>
</feature>
<dbReference type="PROSITE" id="PS50850">
    <property type="entry name" value="MFS"/>
    <property type="match status" value="1"/>
</dbReference>
<dbReference type="KEGG" id="ffu:CLAFUR5_08633"/>
<dbReference type="GO" id="GO:0005886">
    <property type="term" value="C:plasma membrane"/>
    <property type="evidence" value="ECO:0007669"/>
    <property type="project" value="UniProtKB-SubCell"/>
</dbReference>
<dbReference type="Proteomes" id="UP000756132">
    <property type="component" value="Chromosome 3"/>
</dbReference>
<dbReference type="Pfam" id="PF07690">
    <property type="entry name" value="MFS_1"/>
    <property type="match status" value="1"/>
</dbReference>
<comment type="function">
    <text evidence="9">MFS transporter; part of the gene cluster that mediates the biosynthesis of cercosporin, a light-activated, non-host-selective toxin. The perylenequinone chromophore of cercosporin absorbs light energy to attain an electronically-activated triplet state and produces active oxygen species such as the hydroxyl radical, superoxide, hydrogen peroxide or singlet oxygen upon reaction with oxygen molecules. These reactive oxygen species cause damage to various cellular components including lipids, proteins and nucleic acids. Responsible for secretion and accumulation of cercosporin, but does not play any roles in self-protection against the toxicity of cercosporin.</text>
</comment>
<keyword evidence="16" id="KW-1185">Reference proteome</keyword>
<evidence type="ECO:0000256" key="12">
    <source>
        <dbReference type="SAM" id="MobiDB-lite"/>
    </source>
</evidence>
<keyword evidence="3" id="KW-1003">Cell membrane</keyword>
<comment type="similarity">
    <text evidence="8">Belongs to the major facilitator superfamily. DHA1 family. Polyamines/proton antiporter (TC 2.A.1.2.16) subfamily.</text>
</comment>
<evidence type="ECO:0000256" key="7">
    <source>
        <dbReference type="ARBA" id="ARBA00038347"/>
    </source>
</evidence>
<evidence type="ECO:0000256" key="2">
    <source>
        <dbReference type="ARBA" id="ARBA00022448"/>
    </source>
</evidence>
<evidence type="ECO:0000256" key="9">
    <source>
        <dbReference type="ARBA" id="ARBA00053977"/>
    </source>
</evidence>
<dbReference type="PANTHER" id="PTHR23502:SF186">
    <property type="entry name" value="MAJOR FACILITATOR SUPERFAMILY (MFS) PROFILE DOMAIN-CONTAINING PROTEIN"/>
    <property type="match status" value="1"/>
</dbReference>
<comment type="similarity">
    <text evidence="7">Belongs to the major facilitator superfamily. CAR1 family.</text>
</comment>
<dbReference type="InterPro" id="IPR020846">
    <property type="entry name" value="MFS_dom"/>
</dbReference>
<evidence type="ECO:0000256" key="1">
    <source>
        <dbReference type="ARBA" id="ARBA00004651"/>
    </source>
</evidence>
<evidence type="ECO:0000313" key="15">
    <source>
        <dbReference type="EMBL" id="UJO15173.1"/>
    </source>
</evidence>
<feature type="transmembrane region" description="Helical" evidence="13">
    <location>
        <begin position="55"/>
        <end position="72"/>
    </location>
</feature>
<evidence type="ECO:0000256" key="11">
    <source>
        <dbReference type="ARBA" id="ARBA00077167"/>
    </source>
</evidence>
<feature type="transmembrane region" description="Helical" evidence="13">
    <location>
        <begin position="323"/>
        <end position="342"/>
    </location>
</feature>
<keyword evidence="6 13" id="KW-0472">Membrane</keyword>
<feature type="transmembrane region" description="Helical" evidence="13">
    <location>
        <begin position="181"/>
        <end position="205"/>
    </location>
</feature>
<feature type="transmembrane region" description="Helical" evidence="13">
    <location>
        <begin position="277"/>
        <end position="303"/>
    </location>
</feature>
<dbReference type="FunFam" id="1.20.1250.20:FF:000011">
    <property type="entry name" value="MFS multidrug transporter, putative"/>
    <property type="match status" value="1"/>
</dbReference>
<dbReference type="GeneID" id="71988511"/>
<evidence type="ECO:0000256" key="10">
    <source>
        <dbReference type="ARBA" id="ARBA00069139"/>
    </source>
</evidence>
<dbReference type="InterPro" id="IPR011701">
    <property type="entry name" value="MFS"/>
</dbReference>
<feature type="transmembrane region" description="Helical" evidence="13">
    <location>
        <begin position="363"/>
        <end position="381"/>
    </location>
</feature>
<evidence type="ECO:0000256" key="5">
    <source>
        <dbReference type="ARBA" id="ARBA00022989"/>
    </source>
</evidence>
<feature type="domain" description="Major facilitator superfamily (MFS) profile" evidence="14">
    <location>
        <begin position="53"/>
        <end position="481"/>
    </location>
</feature>
<dbReference type="CDD" id="cd17323">
    <property type="entry name" value="MFS_Tpo1_MDR_like"/>
    <property type="match status" value="1"/>
</dbReference>
<keyword evidence="5 13" id="KW-1133">Transmembrane helix</keyword>
<keyword evidence="2" id="KW-0813">Transport</keyword>
<feature type="transmembrane region" description="Helical" evidence="13">
    <location>
        <begin position="387"/>
        <end position="412"/>
    </location>
</feature>
<accession>A0A9Q8LEF3</accession>
<dbReference type="Gene3D" id="1.20.1250.20">
    <property type="entry name" value="MFS general substrate transporter like domains"/>
    <property type="match status" value="1"/>
</dbReference>
<comment type="subcellular location">
    <subcellularLocation>
        <location evidence="1">Cell membrane</location>
        <topology evidence="1">Multi-pass membrane protein</topology>
    </subcellularLocation>
</comment>
<dbReference type="InterPro" id="IPR036259">
    <property type="entry name" value="MFS_trans_sf"/>
</dbReference>
<gene>
    <name evidence="15" type="ORF">CLAFUR5_08633</name>
</gene>
<organism evidence="15 16">
    <name type="scientific">Passalora fulva</name>
    <name type="common">Tomato leaf mold</name>
    <name type="synonym">Cladosporium fulvum</name>
    <dbReference type="NCBI Taxonomy" id="5499"/>
    <lineage>
        <taxon>Eukaryota</taxon>
        <taxon>Fungi</taxon>
        <taxon>Dikarya</taxon>
        <taxon>Ascomycota</taxon>
        <taxon>Pezizomycotina</taxon>
        <taxon>Dothideomycetes</taxon>
        <taxon>Dothideomycetidae</taxon>
        <taxon>Mycosphaerellales</taxon>
        <taxon>Mycosphaerellaceae</taxon>
        <taxon>Fulvia</taxon>
    </lineage>
</organism>
<dbReference type="GO" id="GO:0022857">
    <property type="term" value="F:transmembrane transporter activity"/>
    <property type="evidence" value="ECO:0007669"/>
    <property type="project" value="InterPro"/>
</dbReference>
<evidence type="ECO:0000256" key="13">
    <source>
        <dbReference type="SAM" id="Phobius"/>
    </source>
</evidence>
<evidence type="ECO:0000256" key="6">
    <source>
        <dbReference type="ARBA" id="ARBA00023136"/>
    </source>
</evidence>
<evidence type="ECO:0000256" key="4">
    <source>
        <dbReference type="ARBA" id="ARBA00022692"/>
    </source>
</evidence>
<feature type="region of interest" description="Disordered" evidence="12">
    <location>
        <begin position="488"/>
        <end position="516"/>
    </location>
</feature>
<feature type="transmembrane region" description="Helical" evidence="13">
    <location>
        <begin position="123"/>
        <end position="142"/>
    </location>
</feature>
<evidence type="ECO:0000313" key="16">
    <source>
        <dbReference type="Proteomes" id="UP000756132"/>
    </source>
</evidence>
<dbReference type="SUPFAM" id="SSF103473">
    <property type="entry name" value="MFS general substrate transporter"/>
    <property type="match status" value="1"/>
</dbReference>
<dbReference type="OrthoDB" id="6770063at2759"/>
<evidence type="ECO:0000256" key="3">
    <source>
        <dbReference type="ARBA" id="ARBA00022475"/>
    </source>
</evidence>
<name>A0A9Q8LEF3_PASFU</name>
<keyword evidence="4 13" id="KW-0812">Transmembrane</keyword>
<evidence type="ECO:0000259" key="14">
    <source>
        <dbReference type="PROSITE" id="PS50850"/>
    </source>
</evidence>
<proteinExistence type="inferred from homology"/>
<dbReference type="EMBL" id="CP090165">
    <property type="protein sequence ID" value="UJO15173.1"/>
    <property type="molecule type" value="Genomic_DNA"/>
</dbReference>
<dbReference type="PANTHER" id="PTHR23502">
    <property type="entry name" value="MAJOR FACILITATOR SUPERFAMILY"/>
    <property type="match status" value="1"/>
</dbReference>
<dbReference type="RefSeq" id="XP_047759539.1">
    <property type="nucleotide sequence ID" value="XM_047907781.1"/>
</dbReference>
<sequence length="516" mass="56819">MDRIDRLLSSFLATPYRPCDLEKHDEQPHFDDNGLLTFSPNDPEDPKTWSSARRWYISLVTILLVVNATFASSSPSACLPSISQELHVSPEAAALVITVFLIANAGSPFLWAPLSEHYGRRWVFYGTFLCYFIFNFLCAWAPNFGALLVGRFFTGIFASSTQSNAPGLLADIWGPMERGNAMALFSVMVFVGPALGPVISGFLQLKKDWRWVFYVLLWAAGGTMPLMFTIPETHPGQILTNKAKRLRRSGLRDVKAPAEVSDRTLKYLFGTALTRPWAILINPISLCCAIYTALVYMLLYMLFSLYPIVFRQMRGWNSGVAELPLIGTITGACIGGLINFYFTVQDRKERQAGIPRVPEDRLVVAKIGGIIFPISMFWFAWTAQYNSIHWISPTLAGVLLCVAIVLIFVAYLNYLVDTYITYAASALAANAVLRLACGAAAPLFTPYMFESLTVAGGGSLIGGVAILLAPIPFVFTRYGATLRARSKFAASDPPPANDIAARSESRSTESGKDEES</sequence>
<feature type="transmembrane region" description="Helical" evidence="13">
    <location>
        <begin position="453"/>
        <end position="475"/>
    </location>
</feature>
<feature type="transmembrane region" description="Helical" evidence="13">
    <location>
        <begin position="92"/>
        <end position="111"/>
    </location>
</feature>
<protein>
    <recommendedName>
        <fullName evidence="10">Cercosporin MFS transporter CTB4</fullName>
    </recommendedName>
    <alternativeName>
        <fullName evidence="11">Cercosporin toxin biosynthesis cluster protein 4</fullName>
    </alternativeName>
</protein>
<reference evidence="15" key="1">
    <citation type="submission" date="2021-12" db="EMBL/GenBank/DDBJ databases">
        <authorList>
            <person name="Zaccaron A."/>
            <person name="Stergiopoulos I."/>
        </authorList>
    </citation>
    <scope>NUCLEOTIDE SEQUENCE</scope>
    <source>
        <strain evidence="15">Race5_Kim</strain>
    </source>
</reference>